<evidence type="ECO:0000313" key="6">
    <source>
        <dbReference type="EMBL" id="TDV47956.1"/>
    </source>
</evidence>
<comment type="caution">
    <text evidence="6">The sequence shown here is derived from an EMBL/GenBank/DDBJ whole genome shotgun (WGS) entry which is preliminary data.</text>
</comment>
<dbReference type="InterPro" id="IPR005471">
    <property type="entry name" value="Tscrpt_reg_IclR_N"/>
</dbReference>
<dbReference type="PROSITE" id="PS51077">
    <property type="entry name" value="HTH_ICLR"/>
    <property type="match status" value="1"/>
</dbReference>
<feature type="domain" description="HTH iclR-type" evidence="4">
    <location>
        <begin position="1"/>
        <end position="54"/>
    </location>
</feature>
<dbReference type="InterPro" id="IPR050707">
    <property type="entry name" value="HTH_MetabolicPath_Reg"/>
</dbReference>
<evidence type="ECO:0000256" key="3">
    <source>
        <dbReference type="ARBA" id="ARBA00023163"/>
    </source>
</evidence>
<evidence type="ECO:0000256" key="1">
    <source>
        <dbReference type="ARBA" id="ARBA00023015"/>
    </source>
</evidence>
<dbReference type="InterPro" id="IPR036388">
    <property type="entry name" value="WH-like_DNA-bd_sf"/>
</dbReference>
<dbReference type="Pfam" id="PF01614">
    <property type="entry name" value="IclR_C"/>
    <property type="match status" value="1"/>
</dbReference>
<protein>
    <submittedName>
        <fullName evidence="6">IclR family transcriptional regulator</fullName>
    </submittedName>
</protein>
<dbReference type="EMBL" id="SOCP01000009">
    <property type="protein sequence ID" value="TDV47956.1"/>
    <property type="molecule type" value="Genomic_DNA"/>
</dbReference>
<dbReference type="InterPro" id="IPR036390">
    <property type="entry name" value="WH_DNA-bd_sf"/>
</dbReference>
<dbReference type="Pfam" id="PF09339">
    <property type="entry name" value="HTH_IclR"/>
    <property type="match status" value="1"/>
</dbReference>
<keyword evidence="2" id="KW-0238">DNA-binding</keyword>
<reference evidence="6 7" key="1">
    <citation type="submission" date="2019-03" db="EMBL/GenBank/DDBJ databases">
        <title>Genomic Encyclopedia of Archaeal and Bacterial Type Strains, Phase II (KMG-II): from individual species to whole genera.</title>
        <authorList>
            <person name="Goeker M."/>
        </authorList>
    </citation>
    <scope>NUCLEOTIDE SEQUENCE [LARGE SCALE GENOMIC DNA]</scope>
    <source>
        <strain evidence="6 7">DSM 45499</strain>
    </source>
</reference>
<dbReference type="AlphaFoldDB" id="A0A4R7VFE5"/>
<proteinExistence type="predicted"/>
<dbReference type="GO" id="GO:0003700">
    <property type="term" value="F:DNA-binding transcription factor activity"/>
    <property type="evidence" value="ECO:0007669"/>
    <property type="project" value="TreeGrafter"/>
</dbReference>
<keyword evidence="1" id="KW-0805">Transcription regulation</keyword>
<gene>
    <name evidence="6" type="ORF">CLV71_109191</name>
</gene>
<dbReference type="Gene3D" id="3.30.450.40">
    <property type="match status" value="1"/>
</dbReference>
<dbReference type="PANTHER" id="PTHR30136:SF24">
    <property type="entry name" value="HTH-TYPE TRANSCRIPTIONAL REPRESSOR ALLR"/>
    <property type="match status" value="1"/>
</dbReference>
<organism evidence="6 7">
    <name type="scientific">Actinophytocola oryzae</name>
    <dbReference type="NCBI Taxonomy" id="502181"/>
    <lineage>
        <taxon>Bacteria</taxon>
        <taxon>Bacillati</taxon>
        <taxon>Actinomycetota</taxon>
        <taxon>Actinomycetes</taxon>
        <taxon>Pseudonocardiales</taxon>
        <taxon>Pseudonocardiaceae</taxon>
    </lineage>
</organism>
<dbReference type="InterPro" id="IPR014757">
    <property type="entry name" value="Tscrpt_reg_IclR_C"/>
</dbReference>
<keyword evidence="7" id="KW-1185">Reference proteome</keyword>
<dbReference type="GO" id="GO:0003677">
    <property type="term" value="F:DNA binding"/>
    <property type="evidence" value="ECO:0007669"/>
    <property type="project" value="UniProtKB-KW"/>
</dbReference>
<keyword evidence="3" id="KW-0804">Transcription</keyword>
<feature type="domain" description="IclR-ED" evidence="5">
    <location>
        <begin position="55"/>
        <end position="234"/>
    </location>
</feature>
<evidence type="ECO:0000259" key="5">
    <source>
        <dbReference type="PROSITE" id="PS51078"/>
    </source>
</evidence>
<name>A0A4R7VFE5_9PSEU</name>
<dbReference type="SUPFAM" id="SSF46785">
    <property type="entry name" value="Winged helix' DNA-binding domain"/>
    <property type="match status" value="1"/>
</dbReference>
<dbReference type="GO" id="GO:0045892">
    <property type="term" value="P:negative regulation of DNA-templated transcription"/>
    <property type="evidence" value="ECO:0007669"/>
    <property type="project" value="TreeGrafter"/>
</dbReference>
<evidence type="ECO:0000259" key="4">
    <source>
        <dbReference type="PROSITE" id="PS51077"/>
    </source>
</evidence>
<dbReference type="Gene3D" id="1.10.10.10">
    <property type="entry name" value="Winged helix-like DNA-binding domain superfamily/Winged helix DNA-binding domain"/>
    <property type="match status" value="1"/>
</dbReference>
<dbReference type="PANTHER" id="PTHR30136">
    <property type="entry name" value="HELIX-TURN-HELIX TRANSCRIPTIONAL REGULATOR, ICLR FAMILY"/>
    <property type="match status" value="1"/>
</dbReference>
<evidence type="ECO:0000313" key="7">
    <source>
        <dbReference type="Proteomes" id="UP000294927"/>
    </source>
</evidence>
<dbReference type="InterPro" id="IPR029016">
    <property type="entry name" value="GAF-like_dom_sf"/>
</dbReference>
<dbReference type="PROSITE" id="PS51078">
    <property type="entry name" value="ICLR_ED"/>
    <property type="match status" value="1"/>
</dbReference>
<dbReference type="SUPFAM" id="SSF55781">
    <property type="entry name" value="GAF domain-like"/>
    <property type="match status" value="1"/>
</dbReference>
<accession>A0A4R7VFE5</accession>
<evidence type="ECO:0000256" key="2">
    <source>
        <dbReference type="ARBA" id="ARBA00023125"/>
    </source>
</evidence>
<dbReference type="Proteomes" id="UP000294927">
    <property type="component" value="Unassembled WGS sequence"/>
</dbReference>
<sequence length="236" mass="25451">MSLLTAFRPEEVELSLAELARRTGLAKTTAHRLLRELTAWDLVERTPGGVRLGMRLFELGSLVPRQRGLREAAAPFLADLFEATHETVHLAILDGVEVVYVQKLDSRRGPKLPSRVGGRLPAHCTGVGKALLAFAPQARVDAVLATGLRRRAPRTVVAPGLLRQELAEIHDRGVAMEHEESTVGITCVAAPVLDTDGFALAAVSITGWVNRLEPARFAPAVRTAALGISRTLRGGR</sequence>
<dbReference type="SMART" id="SM00346">
    <property type="entry name" value="HTH_ICLR"/>
    <property type="match status" value="1"/>
</dbReference>